<accession>D0W8K0</accession>
<evidence type="ECO:0000313" key="2">
    <source>
        <dbReference type="EMBL" id="EEZ76132.1"/>
    </source>
</evidence>
<feature type="region of interest" description="Disordered" evidence="1">
    <location>
        <begin position="171"/>
        <end position="207"/>
    </location>
</feature>
<dbReference type="EMBL" id="ACEQ02000008">
    <property type="protein sequence ID" value="EEZ76132.1"/>
    <property type="molecule type" value="Genomic_DNA"/>
</dbReference>
<dbReference type="AlphaFoldDB" id="D0W8K0"/>
<reference evidence="2 3" key="1">
    <citation type="submission" date="2009-10" db="EMBL/GenBank/DDBJ databases">
        <authorList>
            <person name="Weinstock G."/>
            <person name="Sodergren E."/>
            <person name="Clifton S."/>
            <person name="Fulton L."/>
            <person name="Fulton B."/>
            <person name="Courtney L."/>
            <person name="Fronick C."/>
            <person name="Harrison M."/>
            <person name="Strong C."/>
            <person name="Farmer C."/>
            <person name="Delahaunty K."/>
            <person name="Markovic C."/>
            <person name="Hall O."/>
            <person name="Minx P."/>
            <person name="Tomlinson C."/>
            <person name="Mitreva M."/>
            <person name="Nelson J."/>
            <person name="Hou S."/>
            <person name="Wollam A."/>
            <person name="Pepin K.H."/>
            <person name="Johnson M."/>
            <person name="Bhonagiri V."/>
            <person name="Nash W.E."/>
            <person name="Warren W."/>
            <person name="Chinwalla A."/>
            <person name="Mardis E.R."/>
            <person name="Wilson R.K."/>
        </authorList>
    </citation>
    <scope>NUCLEOTIDE SEQUENCE [LARGE SCALE GENOMIC DNA]</scope>
    <source>
        <strain evidence="2 3">ATCC 23970</strain>
    </source>
</reference>
<protein>
    <submittedName>
        <fullName evidence="2">Uncharacterized protein</fullName>
    </submittedName>
</protein>
<feature type="region of interest" description="Disordered" evidence="1">
    <location>
        <begin position="116"/>
        <end position="153"/>
    </location>
</feature>
<feature type="compositionally biased region" description="Gly residues" evidence="1">
    <location>
        <begin position="198"/>
        <end position="207"/>
    </location>
</feature>
<dbReference type="Proteomes" id="UP000003843">
    <property type="component" value="Unassembled WGS sequence"/>
</dbReference>
<name>D0W8K0_NEILA</name>
<evidence type="ECO:0000256" key="1">
    <source>
        <dbReference type="SAM" id="MobiDB-lite"/>
    </source>
</evidence>
<proteinExistence type="predicted"/>
<evidence type="ECO:0000313" key="3">
    <source>
        <dbReference type="Proteomes" id="UP000003843"/>
    </source>
</evidence>
<comment type="caution">
    <text evidence="2">The sequence shown here is derived from an EMBL/GenBank/DDBJ whole genome shotgun (WGS) entry which is preliminary data.</text>
</comment>
<gene>
    <name evidence="2" type="ORF">NEILACOT_03855</name>
</gene>
<organism evidence="2 3">
    <name type="scientific">Neisseria lactamica ATCC 23970</name>
    <dbReference type="NCBI Taxonomy" id="546265"/>
    <lineage>
        <taxon>Bacteria</taxon>
        <taxon>Pseudomonadati</taxon>
        <taxon>Pseudomonadota</taxon>
        <taxon>Betaproteobacteria</taxon>
        <taxon>Neisseriales</taxon>
        <taxon>Neisseriaceae</taxon>
        <taxon>Neisseria</taxon>
    </lineage>
</organism>
<sequence length="276" mass="29148">MGFGNHVVHRAYAFLRVGNDVFQTVAVVAREQGEQGEHQDDDEAELPVEVKQDDGQAGNNHRVAREDGKDVAGVTDRLFGQVEHIHQYGAGRRFLMVAGGKGQHFGKHIFADFADGHHGDPSHQIGAGKAADAADDDENDEKERDGPDFVFRPPNHIGKLFAPVLQGGNDAGGGGQLGRRGGRGKAVVDQGGDEGGKVAFGGGNAENGNQGGNDADFVGADVCHQAHKAARVFFFKQSESQFFYHIGGAGTATAAAVGGLVGMDYSVNMRLFAVRT</sequence>